<feature type="transmembrane region" description="Helical" evidence="1">
    <location>
        <begin position="185"/>
        <end position="206"/>
    </location>
</feature>
<keyword evidence="1" id="KW-0472">Membrane</keyword>
<feature type="transmembrane region" description="Helical" evidence="1">
    <location>
        <begin position="267"/>
        <end position="291"/>
    </location>
</feature>
<evidence type="ECO:0000313" key="3">
    <source>
        <dbReference type="Proteomes" id="UP000000528"/>
    </source>
</evidence>
<feature type="transmembrane region" description="Helical" evidence="1">
    <location>
        <begin position="78"/>
        <end position="99"/>
    </location>
</feature>
<dbReference type="GO" id="GO:0022857">
    <property type="term" value="F:transmembrane transporter activity"/>
    <property type="evidence" value="ECO:0007669"/>
    <property type="project" value="InterPro"/>
</dbReference>
<dbReference type="KEGG" id="mpu:MYPU_2960"/>
<accession>Q98QR5</accession>
<organism evidence="3">
    <name type="scientific">Mycoplasmopsis pulmonis (strain UAB CTIP)</name>
    <name type="common">Mycoplasma pulmonis</name>
    <dbReference type="NCBI Taxonomy" id="272635"/>
    <lineage>
        <taxon>Bacteria</taxon>
        <taxon>Bacillati</taxon>
        <taxon>Mycoplasmatota</taxon>
        <taxon>Mycoplasmoidales</taxon>
        <taxon>Metamycoplasmataceae</taxon>
        <taxon>Mycoplasmopsis</taxon>
    </lineage>
</organism>
<reference evidence="2 3" key="1">
    <citation type="journal article" date="2001" name="Nucleic Acids Res.">
        <title>The complete genome sequence of the murine respiratory pathogen Mycoplasma pulmonis.</title>
        <authorList>
            <person name="Chambaud I."/>
            <person name="Heilig R."/>
            <person name="Ferris S."/>
            <person name="Barbe V."/>
            <person name="Samson D."/>
            <person name="Galisson F."/>
            <person name="Moszer I."/>
            <person name="Dybvig K."/>
            <person name="Wroblewski H."/>
            <person name="Viari A."/>
            <person name="Rocha E.P.C."/>
            <person name="Blanchard A."/>
        </authorList>
    </citation>
    <scope>NUCLEOTIDE SEQUENCE [LARGE SCALE GENOMIC DNA]</scope>
    <source>
        <strain evidence="2 3">UAB CTIP</strain>
    </source>
</reference>
<dbReference type="eggNOG" id="ENOG5030MMT">
    <property type="taxonomic scope" value="Bacteria"/>
</dbReference>
<evidence type="ECO:0000256" key="1">
    <source>
        <dbReference type="SAM" id="Phobius"/>
    </source>
</evidence>
<dbReference type="PIR" id="H90548">
    <property type="entry name" value="H90548"/>
</dbReference>
<proteinExistence type="predicted"/>
<feature type="transmembrane region" description="Helical" evidence="1">
    <location>
        <begin position="44"/>
        <end position="66"/>
    </location>
</feature>
<sequence>MVLIFYLILLLFILIELKMSKEVKTFYKNTKFVNYLKNEFRFTTFDIAISGILFALSLVSSLIVHHTLPPRLNIDTEILFFITFGIFFGPIKGVFLSIITDTFALILKGRIAFWMWEYAISAVFIPIIASLLYQIYKNKNLKLIFIPITIIVVSLTGGFTTFAFYRPKKGVDIWIWQEVSFISSIVVSTIVALVSLILIFLFLFLYLKTKKDIYFRIIIVICLIVSSVVLSRWLMGPYAFTNYLNRFLPSKRVRLHKDLYFTWQGPIIIKSLFTIPIYSLILVPLISVLNFEKQKYIEKKQIMYVQNQI</sequence>
<feature type="transmembrane region" description="Helical" evidence="1">
    <location>
        <begin position="111"/>
        <end position="136"/>
    </location>
</feature>
<keyword evidence="1" id="KW-1133">Transmembrane helix</keyword>
<dbReference type="HOGENOM" id="CLU_084455_0_0_14"/>
<keyword evidence="3" id="KW-1185">Reference proteome</keyword>
<protein>
    <recommendedName>
        <fullName evidence="4">ECF transporter S component</fullName>
    </recommendedName>
</protein>
<dbReference type="Gene3D" id="1.10.1760.20">
    <property type="match status" value="1"/>
</dbReference>
<dbReference type="Proteomes" id="UP000000528">
    <property type="component" value="Chromosome"/>
</dbReference>
<feature type="transmembrane region" description="Helical" evidence="1">
    <location>
        <begin position="213"/>
        <end position="235"/>
    </location>
</feature>
<feature type="transmembrane region" description="Helical" evidence="1">
    <location>
        <begin position="143"/>
        <end position="165"/>
    </location>
</feature>
<dbReference type="STRING" id="272635.gene:17576887"/>
<name>Q98QR5_MYCPU</name>
<evidence type="ECO:0008006" key="4">
    <source>
        <dbReference type="Google" id="ProtNLM"/>
    </source>
</evidence>
<gene>
    <name evidence="2" type="ordered locus">MYPU_2960</name>
</gene>
<dbReference type="AlphaFoldDB" id="Q98QR5"/>
<dbReference type="EMBL" id="AL445564">
    <property type="protein sequence ID" value="CAC13469.1"/>
    <property type="molecule type" value="Genomic_DNA"/>
</dbReference>
<evidence type="ECO:0000313" key="2">
    <source>
        <dbReference type="EMBL" id="CAC13469.1"/>
    </source>
</evidence>
<dbReference type="InterPro" id="IPR024529">
    <property type="entry name" value="ECF_trnsprt_substrate-spec"/>
</dbReference>
<dbReference type="Pfam" id="PF12822">
    <property type="entry name" value="ECF_trnsprt"/>
    <property type="match status" value="1"/>
</dbReference>
<keyword evidence="1" id="KW-0812">Transmembrane</keyword>